<feature type="transmembrane region" description="Helical" evidence="7">
    <location>
        <begin position="6"/>
        <end position="28"/>
    </location>
</feature>
<feature type="transmembrane region" description="Helical" evidence="7">
    <location>
        <begin position="40"/>
        <end position="59"/>
    </location>
</feature>
<dbReference type="GO" id="GO:0006605">
    <property type="term" value="P:protein targeting"/>
    <property type="evidence" value="ECO:0007669"/>
    <property type="project" value="InterPro"/>
</dbReference>
<proteinExistence type="inferred from homology"/>
<evidence type="ECO:0000256" key="5">
    <source>
        <dbReference type="ARBA" id="ARBA00022989"/>
    </source>
</evidence>
<dbReference type="InterPro" id="IPR002010">
    <property type="entry name" value="T3SS_IM_R"/>
</dbReference>
<gene>
    <name evidence="8" type="ORF">V5E97_07600</name>
</gene>
<evidence type="ECO:0000313" key="8">
    <source>
        <dbReference type="EMBL" id="XBH05885.1"/>
    </source>
</evidence>
<feature type="transmembrane region" description="Helical" evidence="7">
    <location>
        <begin position="71"/>
        <end position="94"/>
    </location>
</feature>
<dbReference type="PRINTS" id="PR00953">
    <property type="entry name" value="TYPE3IMRPROT"/>
</dbReference>
<comment type="similarity">
    <text evidence="2">Belongs to the FliR/MopE/SpaR family.</text>
</comment>
<dbReference type="PANTHER" id="PTHR30065">
    <property type="entry name" value="FLAGELLAR BIOSYNTHETIC PROTEIN FLIR"/>
    <property type="match status" value="1"/>
</dbReference>
<name>A0AAU7CLH0_9BACT</name>
<keyword evidence="8" id="KW-0966">Cell projection</keyword>
<reference evidence="8" key="1">
    <citation type="submission" date="2024-05" db="EMBL/GenBank/DDBJ databases">
        <title>Planctomycetes of the genus Singulisphaera possess chitinolytic capabilities.</title>
        <authorList>
            <person name="Ivanova A."/>
        </authorList>
    </citation>
    <scope>NUCLEOTIDE SEQUENCE</scope>
    <source>
        <strain evidence="8">Ch08T</strain>
    </source>
</reference>
<evidence type="ECO:0000256" key="3">
    <source>
        <dbReference type="ARBA" id="ARBA00022475"/>
    </source>
</evidence>
<protein>
    <submittedName>
        <fullName evidence="8">Flagellar biosynthetic protein FliR</fullName>
    </submittedName>
</protein>
<evidence type="ECO:0000256" key="4">
    <source>
        <dbReference type="ARBA" id="ARBA00022692"/>
    </source>
</evidence>
<evidence type="ECO:0000256" key="2">
    <source>
        <dbReference type="ARBA" id="ARBA00009772"/>
    </source>
</evidence>
<evidence type="ECO:0000256" key="1">
    <source>
        <dbReference type="ARBA" id="ARBA00004651"/>
    </source>
</evidence>
<feature type="transmembrane region" description="Helical" evidence="7">
    <location>
        <begin position="129"/>
        <end position="152"/>
    </location>
</feature>
<dbReference type="Pfam" id="PF01311">
    <property type="entry name" value="Bac_export_1"/>
    <property type="match status" value="1"/>
</dbReference>
<dbReference type="EMBL" id="CP155447">
    <property type="protein sequence ID" value="XBH05885.1"/>
    <property type="molecule type" value="Genomic_DNA"/>
</dbReference>
<evidence type="ECO:0000256" key="7">
    <source>
        <dbReference type="SAM" id="Phobius"/>
    </source>
</evidence>
<sequence>MTSSDAVWLLGHGGAVALVLARVLGLAWTAPSLASSGLDWRFRVGLVAVLGGIIVPVVVGEIVAPARWLDLGRVCLAEAAIGAALGWSAALIVAGARQAGEIVGVQSGLSPAALFDPDAGDEMTPLGHLYGMLALATFLALDGPIVLVKALIESYQVVPAGTASLSVETVNQAFSRVGQALALTLRAAAPPALALCLAGMAFGLLGRAAPSLQLVTLSLPIRSALGLLLVGLGMLTLISTLSAAWGVWPGGW</sequence>
<comment type="subcellular location">
    <subcellularLocation>
        <location evidence="1">Cell membrane</location>
        <topology evidence="1">Multi-pass membrane protein</topology>
    </subcellularLocation>
</comment>
<dbReference type="PANTHER" id="PTHR30065:SF1">
    <property type="entry name" value="SURFACE PRESENTATION OF ANTIGENS PROTEIN SPAR"/>
    <property type="match status" value="1"/>
</dbReference>
<keyword evidence="4 7" id="KW-0812">Transmembrane</keyword>
<feature type="transmembrane region" description="Helical" evidence="7">
    <location>
        <begin position="187"/>
        <end position="205"/>
    </location>
</feature>
<dbReference type="GO" id="GO:0005886">
    <property type="term" value="C:plasma membrane"/>
    <property type="evidence" value="ECO:0007669"/>
    <property type="project" value="UniProtKB-SubCell"/>
</dbReference>
<dbReference type="RefSeq" id="WP_406698736.1">
    <property type="nucleotide sequence ID" value="NZ_CP155447.1"/>
</dbReference>
<feature type="transmembrane region" description="Helical" evidence="7">
    <location>
        <begin position="225"/>
        <end position="248"/>
    </location>
</feature>
<keyword evidence="8" id="KW-0969">Cilium</keyword>
<organism evidence="8">
    <name type="scientific">Singulisphaera sp. Ch08</name>
    <dbReference type="NCBI Taxonomy" id="3120278"/>
    <lineage>
        <taxon>Bacteria</taxon>
        <taxon>Pseudomonadati</taxon>
        <taxon>Planctomycetota</taxon>
        <taxon>Planctomycetia</taxon>
        <taxon>Isosphaerales</taxon>
        <taxon>Isosphaeraceae</taxon>
        <taxon>Singulisphaera</taxon>
    </lineage>
</organism>
<dbReference type="AlphaFoldDB" id="A0AAU7CLH0"/>
<evidence type="ECO:0000256" key="6">
    <source>
        <dbReference type="ARBA" id="ARBA00023136"/>
    </source>
</evidence>
<keyword evidence="6 7" id="KW-0472">Membrane</keyword>
<keyword evidence="3" id="KW-1003">Cell membrane</keyword>
<keyword evidence="8" id="KW-0282">Flagellum</keyword>
<keyword evidence="5 7" id="KW-1133">Transmembrane helix</keyword>
<accession>A0AAU7CLH0</accession>